<organism evidence="2 5">
    <name type="scientific">Medicago truncatula</name>
    <name type="common">Barrel medic</name>
    <name type="synonym">Medicago tribuloides</name>
    <dbReference type="NCBI Taxonomy" id="3880"/>
    <lineage>
        <taxon>Eukaryota</taxon>
        <taxon>Viridiplantae</taxon>
        <taxon>Streptophyta</taxon>
        <taxon>Embryophyta</taxon>
        <taxon>Tracheophyta</taxon>
        <taxon>Spermatophyta</taxon>
        <taxon>Magnoliopsida</taxon>
        <taxon>eudicotyledons</taxon>
        <taxon>Gunneridae</taxon>
        <taxon>Pentapetalae</taxon>
        <taxon>rosids</taxon>
        <taxon>fabids</taxon>
        <taxon>Fabales</taxon>
        <taxon>Fabaceae</taxon>
        <taxon>Papilionoideae</taxon>
        <taxon>50 kb inversion clade</taxon>
        <taxon>NPAAA clade</taxon>
        <taxon>Hologalegina</taxon>
        <taxon>IRL clade</taxon>
        <taxon>Trifolieae</taxon>
        <taxon>Medicago</taxon>
    </lineage>
</organism>
<dbReference type="HOGENOM" id="CLU_027176_0_1_1"/>
<reference evidence="2 5" key="2">
    <citation type="journal article" date="2014" name="BMC Genomics">
        <title>An improved genome release (version Mt4.0) for the model legume Medicago truncatula.</title>
        <authorList>
            <person name="Tang H."/>
            <person name="Krishnakumar V."/>
            <person name="Bidwell S."/>
            <person name="Rosen B."/>
            <person name="Chan A."/>
            <person name="Zhou S."/>
            <person name="Gentzbittel L."/>
            <person name="Childs K.L."/>
            <person name="Yandell M."/>
            <person name="Gundlach H."/>
            <person name="Mayer K.F."/>
            <person name="Schwartz D.C."/>
            <person name="Town C.D."/>
        </authorList>
    </citation>
    <scope>GENOME REANNOTATION</scope>
    <source>
        <strain evidence="4 5">cv. Jemalong A17</strain>
    </source>
</reference>
<reference evidence="2 5" key="1">
    <citation type="journal article" date="2011" name="Nature">
        <title>The Medicago genome provides insight into the evolution of rhizobial symbioses.</title>
        <authorList>
            <person name="Young N.D."/>
            <person name="Debelle F."/>
            <person name="Oldroyd G.E."/>
            <person name="Geurts R."/>
            <person name="Cannon S.B."/>
            <person name="Udvardi M.K."/>
            <person name="Benedito V.A."/>
            <person name="Mayer K.F."/>
            <person name="Gouzy J."/>
            <person name="Schoof H."/>
            <person name="Van de Peer Y."/>
            <person name="Proost S."/>
            <person name="Cook D.R."/>
            <person name="Meyers B.C."/>
            <person name="Spannagl M."/>
            <person name="Cheung F."/>
            <person name="De Mita S."/>
            <person name="Krishnakumar V."/>
            <person name="Gundlach H."/>
            <person name="Zhou S."/>
            <person name="Mudge J."/>
            <person name="Bharti A.K."/>
            <person name="Murray J.D."/>
            <person name="Naoumkina M.A."/>
            <person name="Rosen B."/>
            <person name="Silverstein K.A."/>
            <person name="Tang H."/>
            <person name="Rombauts S."/>
            <person name="Zhao P.X."/>
            <person name="Zhou P."/>
            <person name="Barbe V."/>
            <person name="Bardou P."/>
            <person name="Bechner M."/>
            <person name="Bellec A."/>
            <person name="Berger A."/>
            <person name="Berges H."/>
            <person name="Bidwell S."/>
            <person name="Bisseling T."/>
            <person name="Choisne N."/>
            <person name="Couloux A."/>
            <person name="Denny R."/>
            <person name="Deshpande S."/>
            <person name="Dai X."/>
            <person name="Doyle J.J."/>
            <person name="Dudez A.M."/>
            <person name="Farmer A.D."/>
            <person name="Fouteau S."/>
            <person name="Franken C."/>
            <person name="Gibelin C."/>
            <person name="Gish J."/>
            <person name="Goldstein S."/>
            <person name="Gonzalez A.J."/>
            <person name="Green P.J."/>
            <person name="Hallab A."/>
            <person name="Hartog M."/>
            <person name="Hua A."/>
            <person name="Humphray S.J."/>
            <person name="Jeong D.H."/>
            <person name="Jing Y."/>
            <person name="Jocker A."/>
            <person name="Kenton S.M."/>
            <person name="Kim D.J."/>
            <person name="Klee K."/>
            <person name="Lai H."/>
            <person name="Lang C."/>
            <person name="Lin S."/>
            <person name="Macmil S.L."/>
            <person name="Magdelenat G."/>
            <person name="Matthews L."/>
            <person name="McCorrison J."/>
            <person name="Monaghan E.L."/>
            <person name="Mun J.H."/>
            <person name="Najar F.Z."/>
            <person name="Nicholson C."/>
            <person name="Noirot C."/>
            <person name="O'Bleness M."/>
            <person name="Paule C.R."/>
            <person name="Poulain J."/>
            <person name="Prion F."/>
            <person name="Qin B."/>
            <person name="Qu C."/>
            <person name="Retzel E.F."/>
            <person name="Riddle C."/>
            <person name="Sallet E."/>
            <person name="Samain S."/>
            <person name="Samson N."/>
            <person name="Sanders I."/>
            <person name="Saurat O."/>
            <person name="Scarpelli C."/>
            <person name="Schiex T."/>
            <person name="Segurens B."/>
            <person name="Severin A.J."/>
            <person name="Sherrier D.J."/>
            <person name="Shi R."/>
            <person name="Sims S."/>
            <person name="Singer S.R."/>
            <person name="Sinharoy S."/>
            <person name="Sterck L."/>
            <person name="Viollet A."/>
            <person name="Wang B.B."/>
            <person name="Wang K."/>
            <person name="Wang M."/>
            <person name="Wang X."/>
            <person name="Warfsmann J."/>
            <person name="Weissenbach J."/>
            <person name="White D.D."/>
            <person name="White J.D."/>
            <person name="Wiley G.B."/>
            <person name="Wincker P."/>
            <person name="Xing Y."/>
            <person name="Yang L."/>
            <person name="Yao Z."/>
            <person name="Ying F."/>
            <person name="Zhai J."/>
            <person name="Zhou L."/>
            <person name="Zuber A."/>
            <person name="Denarie J."/>
            <person name="Dixon R.A."/>
            <person name="May G.D."/>
            <person name="Schwartz D.C."/>
            <person name="Rogers J."/>
            <person name="Quetier F."/>
            <person name="Town C.D."/>
            <person name="Roe B.A."/>
        </authorList>
    </citation>
    <scope>NUCLEOTIDE SEQUENCE [LARGE SCALE GENOMIC DNA]</scope>
    <source>
        <strain evidence="2">A17</strain>
        <strain evidence="4 5">cv. Jemalong A17</strain>
    </source>
</reference>
<reference evidence="4" key="3">
    <citation type="submission" date="2015-04" db="UniProtKB">
        <authorList>
            <consortium name="EnsemblPlants"/>
        </authorList>
    </citation>
    <scope>IDENTIFICATION</scope>
    <source>
        <strain evidence="4">cv. Jemalong A17</strain>
    </source>
</reference>
<gene>
    <name evidence="2" type="ordered locus">MTR_7g060940</name>
    <name evidence="3" type="ORF">MtrunA17_Chr7g0238531</name>
</gene>
<dbReference type="SUPFAM" id="SSF81383">
    <property type="entry name" value="F-box domain"/>
    <property type="match status" value="1"/>
</dbReference>
<dbReference type="CDD" id="cd22157">
    <property type="entry name" value="F-box_AtFBW1-like"/>
    <property type="match status" value="1"/>
</dbReference>
<dbReference type="EMBL" id="CM001223">
    <property type="protein sequence ID" value="AES79300.2"/>
    <property type="molecule type" value="Genomic_DNA"/>
</dbReference>
<dbReference type="SMART" id="SM00256">
    <property type="entry name" value="FBOX"/>
    <property type="match status" value="1"/>
</dbReference>
<keyword evidence="5" id="KW-1185">Reference proteome</keyword>
<dbReference type="PROSITE" id="PS50181">
    <property type="entry name" value="FBOX"/>
    <property type="match status" value="1"/>
</dbReference>
<dbReference type="STRING" id="3880.G7L4G6"/>
<dbReference type="PANTHER" id="PTHR31672">
    <property type="entry name" value="BNACNNG10540D PROTEIN"/>
    <property type="match status" value="1"/>
</dbReference>
<sequence length="395" mass="45411">MNLSPPKSQQRPSSLESSPIILPDEIITELLSFLPVKSLMRMKCVCKSWKIIISNSSFVELHLHRSTRNPQLTMVYLPEDTDKAFVSPISLSHLLESPSKPITLTDDPYYLLNDKDCCSVAGSCNGLLCLYGCSDKSREMWLRFWNPATRTISDKLGHSPDAVSSYQMEFGYDNSTDTYKVVYLHKGARVFSLGDNVWRNIESFPISYYLNNGVHLRGSVNWLAIHNYMDDYDYDDDDGGVFYYDCQYITIEQFKIVSLDLGTETCKELLLPRGFDEVPSFEPSLCVLMDCICFSHLVKKTHLVIWQMMDYGVEESWTQLLKINLQILKPIDEWSAWVPLHLSKNYDTLILENKVDDVTVVYNLRDGSVEKTIITNGECSWIYIKKYVESLVLCH</sequence>
<dbReference type="InterPro" id="IPR036047">
    <property type="entry name" value="F-box-like_dom_sf"/>
</dbReference>
<evidence type="ECO:0000313" key="2">
    <source>
        <dbReference type="EMBL" id="AES79300.2"/>
    </source>
</evidence>
<dbReference type="EnsemblPlants" id="AES79300">
    <property type="protein sequence ID" value="AES79300"/>
    <property type="gene ID" value="MTR_7g060940"/>
</dbReference>
<protein>
    <submittedName>
        <fullName evidence="2">F-box protein interaction domain protein</fullName>
    </submittedName>
    <submittedName>
        <fullName evidence="3">Putative F-box domain-containing protein</fullName>
    </submittedName>
</protein>
<dbReference type="InterPro" id="IPR013187">
    <property type="entry name" value="F-box-assoc_dom_typ3"/>
</dbReference>
<feature type="domain" description="F-box" evidence="1">
    <location>
        <begin position="16"/>
        <end position="61"/>
    </location>
</feature>
<accession>G7L4G6</accession>
<dbReference type="InterPro" id="IPR001810">
    <property type="entry name" value="F-box_dom"/>
</dbReference>
<dbReference type="InterPro" id="IPR017451">
    <property type="entry name" value="F-box-assoc_interact_dom"/>
</dbReference>
<dbReference type="Pfam" id="PF08268">
    <property type="entry name" value="FBA_3"/>
    <property type="match status" value="1"/>
</dbReference>
<reference evidence="3" key="4">
    <citation type="journal article" date="2018" name="Nat. Plants">
        <title>Whole-genome landscape of Medicago truncatula symbiotic genes.</title>
        <authorList>
            <person name="Pecrix Y."/>
            <person name="Gamas P."/>
            <person name="Carrere S."/>
        </authorList>
    </citation>
    <scope>NUCLEOTIDE SEQUENCE</scope>
    <source>
        <tissue evidence="3">Leaves</tissue>
    </source>
</reference>
<dbReference type="EMBL" id="PSQE01000007">
    <property type="protein sequence ID" value="RHN46098.1"/>
    <property type="molecule type" value="Genomic_DNA"/>
</dbReference>
<dbReference type="NCBIfam" id="TIGR01640">
    <property type="entry name" value="F_box_assoc_1"/>
    <property type="match status" value="1"/>
</dbReference>
<name>G7L4G6_MEDTR</name>
<proteinExistence type="predicted"/>
<dbReference type="AlphaFoldDB" id="G7L4G6"/>
<evidence type="ECO:0000259" key="1">
    <source>
        <dbReference type="PROSITE" id="PS50181"/>
    </source>
</evidence>
<evidence type="ECO:0000313" key="3">
    <source>
        <dbReference type="EMBL" id="RHN46098.1"/>
    </source>
</evidence>
<dbReference type="Gene3D" id="1.20.1280.50">
    <property type="match status" value="1"/>
</dbReference>
<dbReference type="Proteomes" id="UP000265566">
    <property type="component" value="Chromosome 7"/>
</dbReference>
<dbReference type="Gramene" id="rna40538">
    <property type="protein sequence ID" value="RHN46098.1"/>
    <property type="gene ID" value="gene40538"/>
</dbReference>
<evidence type="ECO:0000313" key="4">
    <source>
        <dbReference type="EnsemblPlants" id="AES79300"/>
    </source>
</evidence>
<dbReference type="Proteomes" id="UP000002051">
    <property type="component" value="Unassembled WGS sequence"/>
</dbReference>
<evidence type="ECO:0000313" key="5">
    <source>
        <dbReference type="Proteomes" id="UP000002051"/>
    </source>
</evidence>
<dbReference type="InterPro" id="IPR050796">
    <property type="entry name" value="SCF_F-box_component"/>
</dbReference>
<dbReference type="Pfam" id="PF00646">
    <property type="entry name" value="F-box"/>
    <property type="match status" value="1"/>
</dbReference>
<dbReference type="PaxDb" id="3880-AES79300"/>
<dbReference type="PANTHER" id="PTHR31672:SF13">
    <property type="entry name" value="F-BOX PROTEIN CPR30-LIKE"/>
    <property type="match status" value="1"/>
</dbReference>
<accession>A0A0C3W6Q1</accession>